<organism evidence="2 3">
    <name type="scientific">Amblyomma americanum</name>
    <name type="common">Lone star tick</name>
    <dbReference type="NCBI Taxonomy" id="6943"/>
    <lineage>
        <taxon>Eukaryota</taxon>
        <taxon>Metazoa</taxon>
        <taxon>Ecdysozoa</taxon>
        <taxon>Arthropoda</taxon>
        <taxon>Chelicerata</taxon>
        <taxon>Arachnida</taxon>
        <taxon>Acari</taxon>
        <taxon>Parasitiformes</taxon>
        <taxon>Ixodida</taxon>
        <taxon>Ixodoidea</taxon>
        <taxon>Ixodidae</taxon>
        <taxon>Amblyomminae</taxon>
        <taxon>Amblyomma</taxon>
    </lineage>
</organism>
<evidence type="ECO:0000313" key="3">
    <source>
        <dbReference type="Proteomes" id="UP001321473"/>
    </source>
</evidence>
<comment type="caution">
    <text evidence="2">The sequence shown here is derived from an EMBL/GenBank/DDBJ whole genome shotgun (WGS) entry which is preliminary data.</text>
</comment>
<dbReference type="EMBL" id="JARKHS020032561">
    <property type="protein sequence ID" value="KAK8759818.1"/>
    <property type="molecule type" value="Genomic_DNA"/>
</dbReference>
<dbReference type="AlphaFoldDB" id="A0AAQ4DBH8"/>
<gene>
    <name evidence="2" type="ORF">V5799_028915</name>
</gene>
<dbReference type="Proteomes" id="UP001321473">
    <property type="component" value="Unassembled WGS sequence"/>
</dbReference>
<protein>
    <submittedName>
        <fullName evidence="2">Uncharacterized protein</fullName>
    </submittedName>
</protein>
<keyword evidence="3" id="KW-1185">Reference proteome</keyword>
<name>A0AAQ4DBH8_AMBAM</name>
<evidence type="ECO:0000313" key="2">
    <source>
        <dbReference type="EMBL" id="KAK8759818.1"/>
    </source>
</evidence>
<feature type="region of interest" description="Disordered" evidence="1">
    <location>
        <begin position="101"/>
        <end position="222"/>
    </location>
</feature>
<reference evidence="2 3" key="1">
    <citation type="journal article" date="2023" name="Arcadia Sci">
        <title>De novo assembly of a long-read Amblyomma americanum tick genome.</title>
        <authorList>
            <person name="Chou S."/>
            <person name="Poskanzer K.E."/>
            <person name="Rollins M."/>
            <person name="Thuy-Boun P.S."/>
        </authorList>
    </citation>
    <scope>NUCLEOTIDE SEQUENCE [LARGE SCALE GENOMIC DNA]</scope>
    <source>
        <strain evidence="2">F_SG_1</strain>
        <tissue evidence="2">Salivary glands</tissue>
    </source>
</reference>
<sequence length="311" mass="33707">MEKTLELRAREHNPDVNYFAPDPISMSLGSDATFLRELIWSVVRGELLAFRMPSDTPSFPPLSEAVRDEVRLVAKKHQIFEFAHRIDARPTYASVLRQASGRDATGATPAVLPTSSPRDHAPPGYQRTAKEGSVAYPKRRPSLLSPWRGGSPLQGVLKPSRGPAWFRATRPVPTERGTTTRDSLSPVVAPESDHVRPPRGSIPVADALPLSKPPSSHRLLRTPFPLSTPGKLIPVASGGKAVDVGNCEDPLTPRPRDDVSLGESTDIIRCATSDLCVTIDGMDVTALLATGADYCVMCLALALEQKKVLTR</sequence>
<proteinExistence type="predicted"/>
<accession>A0AAQ4DBH8</accession>
<evidence type="ECO:0000256" key="1">
    <source>
        <dbReference type="SAM" id="MobiDB-lite"/>
    </source>
</evidence>